<accession>A0AA88NSJ9</accession>
<dbReference type="EMBL" id="JAUPFM010000001">
    <property type="protein sequence ID" value="KAK2862796.1"/>
    <property type="molecule type" value="Genomic_DNA"/>
</dbReference>
<evidence type="ECO:0000256" key="1">
    <source>
        <dbReference type="SAM" id="MobiDB-lite"/>
    </source>
</evidence>
<reference evidence="2" key="1">
    <citation type="submission" date="2023-07" db="EMBL/GenBank/DDBJ databases">
        <title>Chromosome-level Genome Assembly of Striped Snakehead (Channa striata).</title>
        <authorList>
            <person name="Liu H."/>
        </authorList>
    </citation>
    <scope>NUCLEOTIDE SEQUENCE</scope>
    <source>
        <strain evidence="2">Gz</strain>
        <tissue evidence="2">Muscle</tissue>
    </source>
</reference>
<feature type="region of interest" description="Disordered" evidence="1">
    <location>
        <begin position="1"/>
        <end position="66"/>
    </location>
</feature>
<name>A0AA88NSJ9_CHASR</name>
<gene>
    <name evidence="2" type="ORF">Q5P01_002329</name>
</gene>
<keyword evidence="3" id="KW-1185">Reference proteome</keyword>
<feature type="compositionally biased region" description="Gly residues" evidence="1">
    <location>
        <begin position="39"/>
        <end position="49"/>
    </location>
</feature>
<feature type="compositionally biased region" description="Basic and acidic residues" evidence="1">
    <location>
        <begin position="50"/>
        <end position="60"/>
    </location>
</feature>
<protein>
    <submittedName>
        <fullName evidence="2">Uncharacterized protein</fullName>
    </submittedName>
</protein>
<dbReference type="AlphaFoldDB" id="A0AA88NSJ9"/>
<evidence type="ECO:0000313" key="2">
    <source>
        <dbReference type="EMBL" id="KAK2862796.1"/>
    </source>
</evidence>
<feature type="compositionally biased region" description="Basic and acidic residues" evidence="1">
    <location>
        <begin position="17"/>
        <end position="36"/>
    </location>
</feature>
<proteinExistence type="predicted"/>
<sequence>MKWQLLFPQRPCSNHGGETRLRSPLEENETRSKHSSPEGGMGGGGGGGGTRREKQRDRQFKLPQVQ</sequence>
<comment type="caution">
    <text evidence="2">The sequence shown here is derived from an EMBL/GenBank/DDBJ whole genome shotgun (WGS) entry which is preliminary data.</text>
</comment>
<organism evidence="2 3">
    <name type="scientific">Channa striata</name>
    <name type="common">Snakehead murrel</name>
    <name type="synonym">Ophicephalus striatus</name>
    <dbReference type="NCBI Taxonomy" id="64152"/>
    <lineage>
        <taxon>Eukaryota</taxon>
        <taxon>Metazoa</taxon>
        <taxon>Chordata</taxon>
        <taxon>Craniata</taxon>
        <taxon>Vertebrata</taxon>
        <taxon>Euteleostomi</taxon>
        <taxon>Actinopterygii</taxon>
        <taxon>Neopterygii</taxon>
        <taxon>Teleostei</taxon>
        <taxon>Neoteleostei</taxon>
        <taxon>Acanthomorphata</taxon>
        <taxon>Anabantaria</taxon>
        <taxon>Anabantiformes</taxon>
        <taxon>Channoidei</taxon>
        <taxon>Channidae</taxon>
        <taxon>Channa</taxon>
    </lineage>
</organism>
<dbReference type="Proteomes" id="UP001187415">
    <property type="component" value="Unassembled WGS sequence"/>
</dbReference>
<evidence type="ECO:0000313" key="3">
    <source>
        <dbReference type="Proteomes" id="UP001187415"/>
    </source>
</evidence>